<feature type="transmembrane region" description="Helical" evidence="9">
    <location>
        <begin position="173"/>
        <end position="192"/>
    </location>
</feature>
<evidence type="ECO:0000256" key="8">
    <source>
        <dbReference type="SAM" id="MobiDB-lite"/>
    </source>
</evidence>
<dbReference type="GO" id="GO:0005524">
    <property type="term" value="F:ATP binding"/>
    <property type="evidence" value="ECO:0007669"/>
    <property type="project" value="UniProtKB-KW"/>
</dbReference>
<dbReference type="PROSITE" id="PS50929">
    <property type="entry name" value="ABC_TM1F"/>
    <property type="match status" value="2"/>
</dbReference>
<feature type="domain" description="ABC transmembrane type-1" evidence="11">
    <location>
        <begin position="52"/>
        <end position="341"/>
    </location>
</feature>
<accession>A0AAJ5YS74</accession>
<evidence type="ECO:0000256" key="4">
    <source>
        <dbReference type="ARBA" id="ARBA00022741"/>
    </source>
</evidence>
<dbReference type="Gene3D" id="1.20.1560.10">
    <property type="entry name" value="ABC transporter type 1, transmembrane domain"/>
    <property type="match status" value="2"/>
</dbReference>
<feature type="compositionally biased region" description="Basic and acidic residues" evidence="8">
    <location>
        <begin position="719"/>
        <end position="728"/>
    </location>
</feature>
<feature type="transmembrane region" description="Helical" evidence="9">
    <location>
        <begin position="871"/>
        <end position="893"/>
    </location>
</feature>
<evidence type="ECO:0000259" key="11">
    <source>
        <dbReference type="PROSITE" id="PS50929"/>
    </source>
</evidence>
<dbReference type="GO" id="GO:0005743">
    <property type="term" value="C:mitochondrial inner membrane"/>
    <property type="evidence" value="ECO:0007669"/>
    <property type="project" value="TreeGrafter"/>
</dbReference>
<dbReference type="InterPro" id="IPR003593">
    <property type="entry name" value="AAA+_ATPase"/>
</dbReference>
<feature type="transmembrane region" description="Helical" evidence="9">
    <location>
        <begin position="284"/>
        <end position="307"/>
    </location>
</feature>
<dbReference type="SUPFAM" id="SSF52540">
    <property type="entry name" value="P-loop containing nucleoside triphosphate hydrolases"/>
    <property type="match status" value="2"/>
</dbReference>
<evidence type="ECO:0000256" key="6">
    <source>
        <dbReference type="ARBA" id="ARBA00022989"/>
    </source>
</evidence>
<dbReference type="SUPFAM" id="SSF90123">
    <property type="entry name" value="ABC transporter transmembrane region"/>
    <property type="match status" value="2"/>
</dbReference>
<comment type="subcellular location">
    <subcellularLocation>
        <location evidence="1">Membrane</location>
        <topology evidence="1">Multi-pass membrane protein</topology>
    </subcellularLocation>
</comment>
<gene>
    <name evidence="12" type="ORF">MYAM1_001494</name>
</gene>
<feature type="transmembrane region" description="Helical" evidence="9">
    <location>
        <begin position="48"/>
        <end position="76"/>
    </location>
</feature>
<dbReference type="Gene3D" id="3.40.50.300">
    <property type="entry name" value="P-loop containing nucleotide triphosphate hydrolases"/>
    <property type="match status" value="2"/>
</dbReference>
<keyword evidence="7 9" id="KW-0472">Membrane</keyword>
<keyword evidence="4" id="KW-0547">Nucleotide-binding</keyword>
<dbReference type="PANTHER" id="PTHR43394">
    <property type="entry name" value="ATP-DEPENDENT PERMEASE MDL1, MITOCHONDRIAL"/>
    <property type="match status" value="1"/>
</dbReference>
<feature type="transmembrane region" description="Helical" evidence="9">
    <location>
        <begin position="947"/>
        <end position="967"/>
    </location>
</feature>
<feature type="region of interest" description="Disordered" evidence="8">
    <location>
        <begin position="777"/>
        <end position="810"/>
    </location>
</feature>
<keyword evidence="3 9" id="KW-0812">Transmembrane</keyword>
<feature type="transmembrane region" description="Helical" evidence="9">
    <location>
        <begin position="825"/>
        <end position="851"/>
    </location>
</feature>
<feature type="domain" description="ABC transporter" evidence="10">
    <location>
        <begin position="1151"/>
        <end position="1390"/>
    </location>
</feature>
<dbReference type="CDD" id="cd03249">
    <property type="entry name" value="ABC_MTABC3_MDL1_MDL2"/>
    <property type="match status" value="1"/>
</dbReference>
<dbReference type="InterPro" id="IPR003439">
    <property type="entry name" value="ABC_transporter-like_ATP-bd"/>
</dbReference>
<dbReference type="EMBL" id="CP119943">
    <property type="protein sequence ID" value="WFC98762.1"/>
    <property type="molecule type" value="Genomic_DNA"/>
</dbReference>
<dbReference type="GO" id="GO:0015421">
    <property type="term" value="F:ABC-type oligopeptide transporter activity"/>
    <property type="evidence" value="ECO:0007669"/>
    <property type="project" value="TreeGrafter"/>
</dbReference>
<dbReference type="GO" id="GO:0016887">
    <property type="term" value="F:ATP hydrolysis activity"/>
    <property type="evidence" value="ECO:0007669"/>
    <property type="project" value="InterPro"/>
</dbReference>
<evidence type="ECO:0000256" key="3">
    <source>
        <dbReference type="ARBA" id="ARBA00022692"/>
    </source>
</evidence>
<proteinExistence type="inferred from homology"/>
<dbReference type="Pfam" id="PF00664">
    <property type="entry name" value="ABC_membrane"/>
    <property type="match status" value="2"/>
</dbReference>
<feature type="compositionally biased region" description="Polar residues" evidence="8">
    <location>
        <begin position="472"/>
        <end position="481"/>
    </location>
</feature>
<feature type="region of interest" description="Disordered" evidence="8">
    <location>
        <begin position="712"/>
        <end position="760"/>
    </location>
</feature>
<evidence type="ECO:0000256" key="7">
    <source>
        <dbReference type="ARBA" id="ARBA00023136"/>
    </source>
</evidence>
<dbReference type="PANTHER" id="PTHR43394:SF18">
    <property type="entry name" value="ABC TRANSPORTER B FAMILY MEMBER 11-LIKE"/>
    <property type="match status" value="1"/>
</dbReference>
<sequence length="1392" mass="153557">MQAYEARFRNAEIIPHRSRLSGLLYLYSFAPPVPSLLRSPGAFLRHPVVLHIVGLACATLAGAGLSSIDLLYGYWTNAVKSNQYSNPSYAQHRSNFLAWLNVVIGVFVFFTSWGFMSFLPLATHKLTHGLRKEYFAAAIVQDPGFFDTHGPGEIASRANRDVTQIRAAFGEKLGFFVNAVATVIASMLMSFVRAPTVSGMLLLVLVFTAVIMVTLGALGDMVTSNAFDIDSRLSTYVEQVLASVRVVHSFEITETLVNRMYALYFAPLTRFINQRCAIKGGDVASMYLVVNVLYSFGFWWGSIQIVQGHAKMDGVISCFYNYLSSMFSMAMVVPHLQSLIETGASIRKMRAVIERKPGIDVRSLDGKILGLAAGASNPENLPTYEPSFELDQVTFAYPARPYTASLKNVSIRFAPGKVTALVGPSGSGKSTITALLAREYDPMTANLAEDEVKAESGTTEEKSNVKHVKPSQIHNQTSAANASSDFDIEAAQSRIHGQGRVLFGGVDVREMNLRWLRSQIAVVRQNPQLFSGTIAENVAMGLSAANTDAAVDQESVRSKVEQALVKAEAWSFVKKLPKGMDTYLSGGRNVHLSGGQCQRIAIARAMIREPQILCLDEATSALDTSTEERIKRMLHREQVQRGMTTIIVAHRLSTIQQADQIVTMNHGEVAEVGTHTELMQNNQGIYHTMVMHNRIASGLSTEDAERMDIETNPNASVDDLSRESESERFTIVPETSKPPPASQNVMQYAPSGPSRPRRLSHTDVMVRGAYYDKKQWPSESNDLRASQPRAKSVSAADDSSSSKQDMPEDPIPKGRFWNVMEGQQFLFIIGVCFSLALAASFPISGWISGYAIDALGIQDNPKLMRSTTNWWAMWFIVLAAIATVVGFFASFFLELASERMMNRIKVKSMHALLRQEVAFFDRKENGSGALSAAIFNHAQNIGTATGIVAVQLIMAGGNLVGALIMSLAMSWKLALTTVPGLISLLFSSWFNVRYAERYEKIVQEPIDDTASYIAEIIDALPTVASLGREYPALRRMEVESETKQPYVGTLVWSTVTFAYSQFVLYGTTGLLLYWGTKLVMTRQISASENFAVFEGVFLGIFAAVRLSTFLPDIARARYASSVVQGWWRRQPRILVKQSDNLIWPPTQPRDLVLSNLELRYPQRPDIPALRDLSLTIHENQTVAFCGTSGSGKSSILGILQRFYDPSQGSITYAGNDLFAIPMQAWRAEMAYVSQTPVLYEGTLRWNLLLGAVNPDQVTDADIESACREACVWDFAMALPEGLDTMIGLKGSSLSGGQRQRVCIARALLRRPKILLLDEATSALDAESEVLVQQALDNACKGCTTITIAHRLSTIRRADLICVVEDGRIVEKGTHHELLQEHGRYFDLVEAQL</sequence>
<evidence type="ECO:0000256" key="2">
    <source>
        <dbReference type="ARBA" id="ARBA00007577"/>
    </source>
</evidence>
<dbReference type="GO" id="GO:0090374">
    <property type="term" value="P:oligopeptide export from mitochondrion"/>
    <property type="evidence" value="ECO:0007669"/>
    <property type="project" value="TreeGrafter"/>
</dbReference>
<evidence type="ECO:0000313" key="12">
    <source>
        <dbReference type="EMBL" id="WFC98762.1"/>
    </source>
</evidence>
<feature type="transmembrane region" description="Helical" evidence="9">
    <location>
        <begin position="1050"/>
        <end position="1075"/>
    </location>
</feature>
<dbReference type="SMART" id="SM00382">
    <property type="entry name" value="AAA"/>
    <property type="match status" value="2"/>
</dbReference>
<dbReference type="Pfam" id="PF00005">
    <property type="entry name" value="ABC_tran"/>
    <property type="match status" value="2"/>
</dbReference>
<dbReference type="InterPro" id="IPR039421">
    <property type="entry name" value="Type_1_exporter"/>
</dbReference>
<feature type="transmembrane region" description="Helical" evidence="9">
    <location>
        <begin position="973"/>
        <end position="992"/>
    </location>
</feature>
<keyword evidence="6 9" id="KW-1133">Transmembrane helix</keyword>
<protein>
    <submittedName>
        <fullName evidence="12">ABC-type xenobiotic transporter</fullName>
    </submittedName>
</protein>
<dbReference type="InterPro" id="IPR011527">
    <property type="entry name" value="ABC1_TM_dom"/>
</dbReference>
<keyword evidence="5" id="KW-0067">ATP-binding</keyword>
<dbReference type="PROSITE" id="PS50893">
    <property type="entry name" value="ABC_TRANSPORTER_2"/>
    <property type="match status" value="2"/>
</dbReference>
<evidence type="ECO:0000256" key="1">
    <source>
        <dbReference type="ARBA" id="ARBA00004141"/>
    </source>
</evidence>
<organism evidence="12 13">
    <name type="scientific">Malassezia yamatoensis</name>
    <dbReference type="NCBI Taxonomy" id="253288"/>
    <lineage>
        <taxon>Eukaryota</taxon>
        <taxon>Fungi</taxon>
        <taxon>Dikarya</taxon>
        <taxon>Basidiomycota</taxon>
        <taxon>Ustilaginomycotina</taxon>
        <taxon>Malasseziomycetes</taxon>
        <taxon>Malasseziales</taxon>
        <taxon>Malasseziaceae</taxon>
        <taxon>Malassezia</taxon>
    </lineage>
</organism>
<evidence type="ECO:0000256" key="5">
    <source>
        <dbReference type="ARBA" id="ARBA00022840"/>
    </source>
</evidence>
<feature type="domain" description="ABC transmembrane type-1" evidence="11">
    <location>
        <begin position="828"/>
        <end position="1115"/>
    </location>
</feature>
<dbReference type="Proteomes" id="UP001219567">
    <property type="component" value="Chromosome 1"/>
</dbReference>
<keyword evidence="13" id="KW-1185">Reference proteome</keyword>
<feature type="transmembrane region" description="Helical" evidence="9">
    <location>
        <begin position="96"/>
        <end position="122"/>
    </location>
</feature>
<name>A0AAJ5YS74_9BASI</name>
<dbReference type="CDD" id="cd18577">
    <property type="entry name" value="ABC_6TM_Pgp_ABCB1_D1_like"/>
    <property type="match status" value="1"/>
</dbReference>
<dbReference type="InterPro" id="IPR036640">
    <property type="entry name" value="ABC1_TM_sf"/>
</dbReference>
<evidence type="ECO:0000313" key="13">
    <source>
        <dbReference type="Proteomes" id="UP001219567"/>
    </source>
</evidence>
<dbReference type="InterPro" id="IPR027417">
    <property type="entry name" value="P-loop_NTPase"/>
</dbReference>
<feature type="compositionally biased region" description="Low complexity" evidence="8">
    <location>
        <begin position="790"/>
        <end position="803"/>
    </location>
</feature>
<comment type="similarity">
    <text evidence="2">Belongs to the ABC transporter superfamily. ABCB family. Multidrug resistance exporter (TC 3.A.1.201) subfamily.</text>
</comment>
<dbReference type="PROSITE" id="PS00211">
    <property type="entry name" value="ABC_TRANSPORTER_1"/>
    <property type="match status" value="2"/>
</dbReference>
<feature type="transmembrane region" description="Helical" evidence="9">
    <location>
        <begin position="198"/>
        <end position="218"/>
    </location>
</feature>
<evidence type="ECO:0000256" key="9">
    <source>
        <dbReference type="SAM" id="Phobius"/>
    </source>
</evidence>
<dbReference type="FunFam" id="3.40.50.300:FF:000913">
    <property type="entry name" value="ABC multidrug transporter SitT"/>
    <property type="match status" value="1"/>
</dbReference>
<feature type="transmembrane region" description="Helical" evidence="9">
    <location>
        <begin position="1090"/>
        <end position="1110"/>
    </location>
</feature>
<evidence type="ECO:0000259" key="10">
    <source>
        <dbReference type="PROSITE" id="PS50893"/>
    </source>
</evidence>
<reference evidence="12 13" key="1">
    <citation type="submission" date="2023-03" db="EMBL/GenBank/DDBJ databases">
        <title>Mating type loci evolution in Malassezia.</title>
        <authorList>
            <person name="Coelho M.A."/>
        </authorList>
    </citation>
    <scope>NUCLEOTIDE SEQUENCE [LARGE SCALE GENOMIC DNA]</scope>
    <source>
        <strain evidence="12 13">CBS 9725</strain>
    </source>
</reference>
<feature type="region of interest" description="Disordered" evidence="8">
    <location>
        <begin position="450"/>
        <end position="481"/>
    </location>
</feature>
<dbReference type="InterPro" id="IPR017871">
    <property type="entry name" value="ABC_transporter-like_CS"/>
</dbReference>
<dbReference type="CDD" id="cd18578">
    <property type="entry name" value="ABC_6TM_Pgp_ABCB1_D2_like"/>
    <property type="match status" value="1"/>
</dbReference>
<feature type="domain" description="ABC transporter" evidence="10">
    <location>
        <begin position="388"/>
        <end position="691"/>
    </location>
</feature>
<feature type="compositionally biased region" description="Basic and acidic residues" evidence="8">
    <location>
        <begin position="450"/>
        <end position="464"/>
    </location>
</feature>